<dbReference type="EMBL" id="REGN01007172">
    <property type="protein sequence ID" value="RNA07057.1"/>
    <property type="molecule type" value="Genomic_DNA"/>
</dbReference>
<evidence type="ECO:0000256" key="1">
    <source>
        <dbReference type="SAM" id="Coils"/>
    </source>
</evidence>
<protein>
    <submittedName>
        <fullName evidence="2">Uncharacterized protein</fullName>
    </submittedName>
</protein>
<keyword evidence="3" id="KW-1185">Reference proteome</keyword>
<dbReference type="Proteomes" id="UP000276133">
    <property type="component" value="Unassembled WGS sequence"/>
</dbReference>
<evidence type="ECO:0000313" key="3">
    <source>
        <dbReference type="Proteomes" id="UP000276133"/>
    </source>
</evidence>
<sequence>MKIFLSFNFFSQKCRIFLFYYKLTGFGYMKPSSEFLNIKCHFFSKRNKFKNFENQKLKIELQTSKEKNEILLEDLKVINKKFVELEQQKRILEIDIKYLENQNQNVHYKTQNQFLPLHHENLYLNAEYEFELNFLKFGWGYP</sequence>
<reference evidence="2 3" key="1">
    <citation type="journal article" date="2018" name="Sci. Rep.">
        <title>Genomic signatures of local adaptation to the degree of environmental predictability in rotifers.</title>
        <authorList>
            <person name="Franch-Gras L."/>
            <person name="Hahn C."/>
            <person name="Garcia-Roger E.M."/>
            <person name="Carmona M.J."/>
            <person name="Serra M."/>
            <person name="Gomez A."/>
        </authorList>
    </citation>
    <scope>NUCLEOTIDE SEQUENCE [LARGE SCALE GENOMIC DNA]</scope>
    <source>
        <strain evidence="2">HYR1</strain>
    </source>
</reference>
<organism evidence="2 3">
    <name type="scientific">Brachionus plicatilis</name>
    <name type="common">Marine rotifer</name>
    <name type="synonym">Brachionus muelleri</name>
    <dbReference type="NCBI Taxonomy" id="10195"/>
    <lineage>
        <taxon>Eukaryota</taxon>
        <taxon>Metazoa</taxon>
        <taxon>Spiralia</taxon>
        <taxon>Gnathifera</taxon>
        <taxon>Rotifera</taxon>
        <taxon>Eurotatoria</taxon>
        <taxon>Monogononta</taxon>
        <taxon>Pseudotrocha</taxon>
        <taxon>Ploima</taxon>
        <taxon>Brachionidae</taxon>
        <taxon>Brachionus</taxon>
    </lineage>
</organism>
<dbReference type="AlphaFoldDB" id="A0A3M7Q6L2"/>
<comment type="caution">
    <text evidence="2">The sequence shown here is derived from an EMBL/GenBank/DDBJ whole genome shotgun (WGS) entry which is preliminary data.</text>
</comment>
<proteinExistence type="predicted"/>
<keyword evidence="1" id="KW-0175">Coiled coil</keyword>
<evidence type="ECO:0000313" key="2">
    <source>
        <dbReference type="EMBL" id="RNA07057.1"/>
    </source>
</evidence>
<accession>A0A3M7Q6L2</accession>
<gene>
    <name evidence="2" type="ORF">BpHYR1_014918</name>
</gene>
<name>A0A3M7Q6L2_BRAPC</name>
<feature type="coiled-coil region" evidence="1">
    <location>
        <begin position="54"/>
        <end position="102"/>
    </location>
</feature>